<name>A0A1I2KGA4_9CLOT</name>
<accession>A0A1I2KGA4</accession>
<dbReference type="OrthoDB" id="164847at2"/>
<organism evidence="1 2">
    <name type="scientific">Clostridium cadaveris</name>
    <dbReference type="NCBI Taxonomy" id="1529"/>
    <lineage>
        <taxon>Bacteria</taxon>
        <taxon>Bacillati</taxon>
        <taxon>Bacillota</taxon>
        <taxon>Clostridia</taxon>
        <taxon>Eubacteriales</taxon>
        <taxon>Clostridiaceae</taxon>
        <taxon>Clostridium</taxon>
    </lineage>
</organism>
<evidence type="ECO:0000313" key="1">
    <source>
        <dbReference type="EMBL" id="SFF65270.1"/>
    </source>
</evidence>
<protein>
    <recommendedName>
        <fullName evidence="3">DUF3006 domain-containing protein</fullName>
    </recommendedName>
</protein>
<reference evidence="1 2" key="1">
    <citation type="submission" date="2016-10" db="EMBL/GenBank/DDBJ databases">
        <authorList>
            <person name="de Groot N.N."/>
        </authorList>
    </citation>
    <scope>NUCLEOTIDE SEQUENCE [LARGE SCALE GENOMIC DNA]</scope>
    <source>
        <strain evidence="1 2">NLAE-zl-G419</strain>
    </source>
</reference>
<dbReference type="RefSeq" id="WP_027637361.1">
    <property type="nucleotide sequence ID" value="NZ_CABMJC010000009.1"/>
</dbReference>
<dbReference type="STRING" id="1529.SAMN04487885_105132"/>
<evidence type="ECO:0000313" key="2">
    <source>
        <dbReference type="Proteomes" id="UP000182135"/>
    </source>
</evidence>
<dbReference type="EMBL" id="FOOE01000005">
    <property type="protein sequence ID" value="SFF65270.1"/>
    <property type="molecule type" value="Genomic_DNA"/>
</dbReference>
<dbReference type="InterPro" id="IPR021377">
    <property type="entry name" value="DUF3006"/>
</dbReference>
<dbReference type="GeneID" id="90543911"/>
<dbReference type="AlphaFoldDB" id="A0A1I2KGA4"/>
<dbReference type="Pfam" id="PF11213">
    <property type="entry name" value="DUF3006"/>
    <property type="match status" value="1"/>
</dbReference>
<sequence length="76" mass="9000">MRRSYIVDRIEGSFAVCEEEDGTMENISLEKIKGDIRDGVILLETCKGYFRVDEEKTREREKEVQDFMKGMWSDEE</sequence>
<dbReference type="Proteomes" id="UP000182135">
    <property type="component" value="Unassembled WGS sequence"/>
</dbReference>
<gene>
    <name evidence="1" type="ORF">SAMN04487885_105132</name>
</gene>
<proteinExistence type="predicted"/>
<keyword evidence="2" id="KW-1185">Reference proteome</keyword>
<evidence type="ECO:0008006" key="3">
    <source>
        <dbReference type="Google" id="ProtNLM"/>
    </source>
</evidence>